<comment type="caution">
    <text evidence="1">The sequence shown here is derived from an EMBL/GenBank/DDBJ whole genome shotgun (WGS) entry which is preliminary data.</text>
</comment>
<dbReference type="EMBL" id="VCIZ01000014">
    <property type="protein sequence ID" value="TSP10665.1"/>
    <property type="molecule type" value="Genomic_DNA"/>
</dbReference>
<dbReference type="InterPro" id="IPR015919">
    <property type="entry name" value="Cadherin-like_sf"/>
</dbReference>
<dbReference type="Pfam" id="PF05345">
    <property type="entry name" value="He_PIG"/>
    <property type="match status" value="3"/>
</dbReference>
<keyword evidence="2" id="KW-1185">Reference proteome</keyword>
<dbReference type="InterPro" id="IPR013783">
    <property type="entry name" value="Ig-like_fold"/>
</dbReference>
<proteinExistence type="predicted"/>
<dbReference type="Proteomes" id="UP000318943">
    <property type="component" value="Unassembled WGS sequence"/>
</dbReference>
<dbReference type="Gene3D" id="2.60.40.10">
    <property type="entry name" value="Immunoglobulins"/>
    <property type="match status" value="3"/>
</dbReference>
<gene>
    <name evidence="1" type="ORF">FGG12_21475</name>
</gene>
<protein>
    <submittedName>
        <fullName evidence="1">Uncharacterized protein</fullName>
    </submittedName>
</protein>
<sequence>MSFRTFGAALRAPYAVLSSARSWLAILFLGCAALLSGCVTDEDDGSVQAPAGLSYTMTSAIYQAGQPIVPNRPSVSGGAVTRYTVVPALPAGLTLDAASGVIAGTPTAVSAVTVYAVTAENATGSATARVQIEVRNTEAAPSGLAYREPAVIYTVGTAITANTATSAGGPISTFRIAPALPAGLAFNTQTGAITGTPTALAAESSYTVTGSNGAGETTTALRIAVQAAPVAPASLAFSTPSARYVVAEAIVPNTPVVTGGAGTAYAVSPPLPAGLSMNAQTGVIAGTPAVLQSQAVYTVTARNVAGSAQAQVRISITARGS</sequence>
<evidence type="ECO:0000313" key="1">
    <source>
        <dbReference type="EMBL" id="TSP10665.1"/>
    </source>
</evidence>
<dbReference type="SUPFAM" id="SSF49313">
    <property type="entry name" value="Cadherin-like"/>
    <property type="match status" value="3"/>
</dbReference>
<reference evidence="1 2" key="1">
    <citation type="submission" date="2019-05" db="EMBL/GenBank/DDBJ databases">
        <title>Whole genome sequence analysis of Cupriavidus campinensis S14E4C strain.</title>
        <authorList>
            <person name="Abbaszade G."/>
            <person name="Szabo A."/>
            <person name="Toumi M."/>
            <person name="Toth E."/>
        </authorList>
    </citation>
    <scope>NUCLEOTIDE SEQUENCE [LARGE SCALE GENOMIC DNA]</scope>
    <source>
        <strain evidence="1 2">S14E4C</strain>
    </source>
</reference>
<name>A0ABY3EIA6_9BURK</name>
<organism evidence="1 2">
    <name type="scientific">Cupriavidus campinensis</name>
    <dbReference type="NCBI Taxonomy" id="151783"/>
    <lineage>
        <taxon>Bacteria</taxon>
        <taxon>Pseudomonadati</taxon>
        <taxon>Pseudomonadota</taxon>
        <taxon>Betaproteobacteria</taxon>
        <taxon>Burkholderiales</taxon>
        <taxon>Burkholderiaceae</taxon>
        <taxon>Cupriavidus</taxon>
    </lineage>
</organism>
<accession>A0ABY3EIA6</accession>
<evidence type="ECO:0000313" key="2">
    <source>
        <dbReference type="Proteomes" id="UP000318943"/>
    </source>
</evidence>